<dbReference type="OrthoDB" id="9814303at2"/>
<proteinExistence type="predicted"/>
<feature type="transmembrane region" description="Helical" evidence="1">
    <location>
        <begin position="42"/>
        <end position="65"/>
    </location>
</feature>
<dbReference type="Proteomes" id="UP000238348">
    <property type="component" value="Chromosome"/>
</dbReference>
<evidence type="ECO:0000313" key="2">
    <source>
        <dbReference type="EMBL" id="AUX47193.1"/>
    </source>
</evidence>
<evidence type="ECO:0000256" key="1">
    <source>
        <dbReference type="SAM" id="Phobius"/>
    </source>
</evidence>
<sequence length="105" mass="10058">MSGWGGLAAVIGSLFVFVASLGFINSNATALAMEGQGARAGLASAVLGSLQFAIAAGASSLVGLLNDGTMRPMAAVMVACGAASWLADAAARRLSTAPVSAGASG</sequence>
<reference evidence="2 3" key="1">
    <citation type="submission" date="2015-09" db="EMBL/GenBank/DDBJ databases">
        <title>Sorangium comparison.</title>
        <authorList>
            <person name="Zaburannyi N."/>
            <person name="Bunk B."/>
            <person name="Overmann J."/>
            <person name="Mueller R."/>
        </authorList>
    </citation>
    <scope>NUCLEOTIDE SEQUENCE [LARGE SCALE GENOMIC DNA]</scope>
    <source>
        <strain evidence="2 3">So ce26</strain>
    </source>
</reference>
<keyword evidence="1" id="KW-0812">Transmembrane</keyword>
<accession>A0A2L0F6M8</accession>
<name>A0A2L0F6M8_SORCE</name>
<dbReference type="RefSeq" id="WP_104985248.1">
    <property type="nucleotide sequence ID" value="NZ_CP012673.1"/>
</dbReference>
<gene>
    <name evidence="2" type="ORF">SOCE26_087050</name>
</gene>
<dbReference type="Gene3D" id="1.20.1720.10">
    <property type="entry name" value="Multidrug resistance protein D"/>
    <property type="match status" value="1"/>
</dbReference>
<keyword evidence="1" id="KW-0472">Membrane</keyword>
<organism evidence="2 3">
    <name type="scientific">Sorangium cellulosum</name>
    <name type="common">Polyangium cellulosum</name>
    <dbReference type="NCBI Taxonomy" id="56"/>
    <lineage>
        <taxon>Bacteria</taxon>
        <taxon>Pseudomonadati</taxon>
        <taxon>Myxococcota</taxon>
        <taxon>Polyangia</taxon>
        <taxon>Polyangiales</taxon>
        <taxon>Polyangiaceae</taxon>
        <taxon>Sorangium</taxon>
    </lineage>
</organism>
<dbReference type="EMBL" id="CP012673">
    <property type="protein sequence ID" value="AUX47193.1"/>
    <property type="molecule type" value="Genomic_DNA"/>
</dbReference>
<protein>
    <submittedName>
        <fullName evidence="2">Uncharacterized protein</fullName>
    </submittedName>
</protein>
<dbReference type="AlphaFoldDB" id="A0A2L0F6M8"/>
<evidence type="ECO:0000313" key="3">
    <source>
        <dbReference type="Proteomes" id="UP000238348"/>
    </source>
</evidence>
<keyword evidence="1" id="KW-1133">Transmembrane helix</keyword>